<feature type="domain" description="Tyrosine specific protein phosphatases" evidence="2">
    <location>
        <begin position="141"/>
        <end position="192"/>
    </location>
</feature>
<reference evidence="6" key="1">
    <citation type="submission" date="2012-12" db="EMBL/GenBank/DDBJ databases">
        <authorList>
            <person name="Hellsten U."/>
            <person name="Grimwood J."/>
            <person name="Chapman J.A."/>
            <person name="Shapiro H."/>
            <person name="Aerts A."/>
            <person name="Otillar R.P."/>
            <person name="Terry A.Y."/>
            <person name="Boore J.L."/>
            <person name="Simakov O."/>
            <person name="Marletaz F."/>
            <person name="Cho S.-J."/>
            <person name="Edsinger-Gonzales E."/>
            <person name="Havlak P."/>
            <person name="Kuo D.-H."/>
            <person name="Larsson T."/>
            <person name="Lv J."/>
            <person name="Arendt D."/>
            <person name="Savage R."/>
            <person name="Osoegawa K."/>
            <person name="de Jong P."/>
            <person name="Lindberg D.R."/>
            <person name="Seaver E.C."/>
            <person name="Weisblat D.A."/>
            <person name="Putnam N.H."/>
            <person name="Grigoriev I.V."/>
            <person name="Rokhsar D.S."/>
        </authorList>
    </citation>
    <scope>NUCLEOTIDE SEQUENCE</scope>
    <source>
        <strain evidence="6">I ESC-2004</strain>
    </source>
</reference>
<dbReference type="EMBL" id="AMQN01019687">
    <property type="status" value="NOT_ANNOTATED_CDS"/>
    <property type="molecule type" value="Genomic_DNA"/>
</dbReference>
<dbReference type="SUPFAM" id="SSF52799">
    <property type="entry name" value="(Phosphotyrosine protein) phosphatases II"/>
    <property type="match status" value="1"/>
</dbReference>
<dbReference type="STRING" id="283909.R7V788"/>
<dbReference type="Pfam" id="PF01822">
    <property type="entry name" value="WSC"/>
    <property type="match status" value="1"/>
</dbReference>
<dbReference type="PROSITE" id="PS50055">
    <property type="entry name" value="TYR_PHOSPHATASE_PTP"/>
    <property type="match status" value="1"/>
</dbReference>
<dbReference type="Proteomes" id="UP000014760">
    <property type="component" value="Unassembled WGS sequence"/>
</dbReference>
<evidence type="ECO:0000313" key="5">
    <source>
        <dbReference type="EnsemblMetazoa" id="CapteP199909"/>
    </source>
</evidence>
<accession>R7V788</accession>
<dbReference type="EMBL" id="AMQN01019689">
    <property type="status" value="NOT_ANNOTATED_CDS"/>
    <property type="molecule type" value="Genomic_DNA"/>
</dbReference>
<protein>
    <recommendedName>
        <fullName evidence="7">WSC domain-containing protein</fullName>
    </recommendedName>
</protein>
<dbReference type="EnsemblMetazoa" id="CapteT199909">
    <property type="protein sequence ID" value="CapteP199909"/>
    <property type="gene ID" value="CapteG199909"/>
</dbReference>
<evidence type="ECO:0000259" key="1">
    <source>
        <dbReference type="PROSITE" id="PS50055"/>
    </source>
</evidence>
<dbReference type="Gene3D" id="2.10.25.10">
    <property type="entry name" value="Laminin"/>
    <property type="match status" value="1"/>
</dbReference>
<dbReference type="HOGENOM" id="CLU_608657_0_0_1"/>
<evidence type="ECO:0000259" key="2">
    <source>
        <dbReference type="PROSITE" id="PS50056"/>
    </source>
</evidence>
<dbReference type="GO" id="GO:0004725">
    <property type="term" value="F:protein tyrosine phosphatase activity"/>
    <property type="evidence" value="ECO:0007669"/>
    <property type="project" value="InterPro"/>
</dbReference>
<dbReference type="PROSITE" id="PS51212">
    <property type="entry name" value="WSC"/>
    <property type="match status" value="1"/>
</dbReference>
<proteinExistence type="predicted"/>
<keyword evidence="6" id="KW-1185">Reference proteome</keyword>
<dbReference type="InterPro" id="IPR000242">
    <property type="entry name" value="PTP_cat"/>
</dbReference>
<sequence length="450" mass="50635">MQALQSYVRTKIRVSLNRKQGLQDWLRTPRKIEPKSFLAYKGKDNFVATQWPLEDTVVDFWRLIKDHDVQHIVLLEELSMKKSVTVQNINVVMLKTPLTNQSIIDVRSKLGLSASSTSTNCTVVCTYVNIVTPVQCLTLHHCRDGAKLCGLFIAALNILDMVDAENEVDVFYGVQQIKVVRPEFVQSQEQFFSCTTSLRHTSNKRSIPNLNRFIYTCSILQLLVACDNNPSVVTAGGLRSSKSQSQSSSESDRYKGCYEDKIEDGRRALEILAYKVDGNGVNSNGICLGNCSRSEYTFAGTQAGTECWCGNNYDYDRYGPYPEECTRECRNHANETCGGNWRSQTYSVCPTGKYKGEGNPVINDEPNCQNECHCTELPCLYIEGTCTDGCAIGWRADDCNERDCEVENGGCQHQCTEDERDEWCSCDDGFEIPDEDWRNCIGTVHSTIAR</sequence>
<dbReference type="Gene3D" id="3.90.190.10">
    <property type="entry name" value="Protein tyrosine phosphatase superfamily"/>
    <property type="match status" value="2"/>
</dbReference>
<dbReference type="InterPro" id="IPR029021">
    <property type="entry name" value="Prot-tyrosine_phosphatase-like"/>
</dbReference>
<dbReference type="SMART" id="SM00321">
    <property type="entry name" value="WSC"/>
    <property type="match status" value="1"/>
</dbReference>
<feature type="domain" description="WSC" evidence="3">
    <location>
        <begin position="251"/>
        <end position="349"/>
    </location>
</feature>
<dbReference type="OrthoDB" id="4781at2759"/>
<dbReference type="AlphaFoldDB" id="R7V788"/>
<gene>
    <name evidence="4" type="ORF">CAPTEDRAFT_199909</name>
</gene>
<dbReference type="EMBL" id="KB296111">
    <property type="protein sequence ID" value="ELU12231.1"/>
    <property type="molecule type" value="Genomic_DNA"/>
</dbReference>
<dbReference type="InterPro" id="IPR050348">
    <property type="entry name" value="Protein-Tyr_Phosphatase"/>
</dbReference>
<feature type="domain" description="Tyrosine-protein phosphatase" evidence="1">
    <location>
        <begin position="1"/>
        <end position="191"/>
    </location>
</feature>
<dbReference type="InterPro" id="IPR002889">
    <property type="entry name" value="WSC_carb-bd"/>
</dbReference>
<dbReference type="Pfam" id="PF00102">
    <property type="entry name" value="Y_phosphatase"/>
    <property type="match status" value="2"/>
</dbReference>
<evidence type="ECO:0008006" key="7">
    <source>
        <dbReference type="Google" id="ProtNLM"/>
    </source>
</evidence>
<reference evidence="5" key="3">
    <citation type="submission" date="2015-06" db="UniProtKB">
        <authorList>
            <consortium name="EnsemblMetazoa"/>
        </authorList>
    </citation>
    <scope>IDENTIFICATION</scope>
</reference>
<dbReference type="InterPro" id="IPR000387">
    <property type="entry name" value="Tyr_Pase_dom"/>
</dbReference>
<organism evidence="4">
    <name type="scientific">Capitella teleta</name>
    <name type="common">Polychaete worm</name>
    <dbReference type="NCBI Taxonomy" id="283909"/>
    <lineage>
        <taxon>Eukaryota</taxon>
        <taxon>Metazoa</taxon>
        <taxon>Spiralia</taxon>
        <taxon>Lophotrochozoa</taxon>
        <taxon>Annelida</taxon>
        <taxon>Polychaeta</taxon>
        <taxon>Sedentaria</taxon>
        <taxon>Scolecida</taxon>
        <taxon>Capitellidae</taxon>
        <taxon>Capitella</taxon>
    </lineage>
</organism>
<name>R7V788_CAPTE</name>
<dbReference type="PANTHER" id="PTHR19134:SF449">
    <property type="entry name" value="TYROSINE-PROTEIN PHOSPHATASE 1"/>
    <property type="match status" value="1"/>
</dbReference>
<evidence type="ECO:0000313" key="6">
    <source>
        <dbReference type="Proteomes" id="UP000014760"/>
    </source>
</evidence>
<dbReference type="PRINTS" id="PR00700">
    <property type="entry name" value="PRTYPHPHTASE"/>
</dbReference>
<evidence type="ECO:0000259" key="3">
    <source>
        <dbReference type="PROSITE" id="PS51212"/>
    </source>
</evidence>
<dbReference type="PANTHER" id="PTHR19134">
    <property type="entry name" value="RECEPTOR-TYPE TYROSINE-PROTEIN PHOSPHATASE"/>
    <property type="match status" value="1"/>
</dbReference>
<reference evidence="4 6" key="2">
    <citation type="journal article" date="2013" name="Nature">
        <title>Insights into bilaterian evolution from three spiralian genomes.</title>
        <authorList>
            <person name="Simakov O."/>
            <person name="Marletaz F."/>
            <person name="Cho S.J."/>
            <person name="Edsinger-Gonzales E."/>
            <person name="Havlak P."/>
            <person name="Hellsten U."/>
            <person name="Kuo D.H."/>
            <person name="Larsson T."/>
            <person name="Lv J."/>
            <person name="Arendt D."/>
            <person name="Savage R."/>
            <person name="Osoegawa K."/>
            <person name="de Jong P."/>
            <person name="Grimwood J."/>
            <person name="Chapman J.A."/>
            <person name="Shapiro H."/>
            <person name="Aerts A."/>
            <person name="Otillar R.P."/>
            <person name="Terry A.Y."/>
            <person name="Boore J.L."/>
            <person name="Grigoriev I.V."/>
            <person name="Lindberg D.R."/>
            <person name="Seaver E.C."/>
            <person name="Weisblat D.A."/>
            <person name="Putnam N.H."/>
            <person name="Rokhsar D.S."/>
        </authorList>
    </citation>
    <scope>NUCLEOTIDE SEQUENCE</scope>
    <source>
        <strain evidence="4 6">I ESC-2004</strain>
    </source>
</reference>
<dbReference type="PROSITE" id="PS50056">
    <property type="entry name" value="TYR_PHOSPHATASE_2"/>
    <property type="match status" value="1"/>
</dbReference>
<dbReference type="EMBL" id="AMQN01019688">
    <property type="status" value="NOT_ANNOTATED_CDS"/>
    <property type="molecule type" value="Genomic_DNA"/>
</dbReference>
<evidence type="ECO:0000313" key="4">
    <source>
        <dbReference type="EMBL" id="ELU12231.1"/>
    </source>
</evidence>